<dbReference type="EMBL" id="JALJOU010000005">
    <property type="protein sequence ID" value="KAK9843686.1"/>
    <property type="molecule type" value="Genomic_DNA"/>
</dbReference>
<keyword evidence="3" id="KW-1185">Reference proteome</keyword>
<feature type="compositionally biased region" description="Low complexity" evidence="1">
    <location>
        <begin position="87"/>
        <end position="97"/>
    </location>
</feature>
<organism evidence="2 3">
    <name type="scientific">Elliptochloris bilobata</name>
    <dbReference type="NCBI Taxonomy" id="381761"/>
    <lineage>
        <taxon>Eukaryota</taxon>
        <taxon>Viridiplantae</taxon>
        <taxon>Chlorophyta</taxon>
        <taxon>core chlorophytes</taxon>
        <taxon>Trebouxiophyceae</taxon>
        <taxon>Trebouxiophyceae incertae sedis</taxon>
        <taxon>Elliptochloris clade</taxon>
        <taxon>Elliptochloris</taxon>
    </lineage>
</organism>
<proteinExistence type="predicted"/>
<feature type="compositionally biased region" description="Low complexity" evidence="1">
    <location>
        <begin position="119"/>
        <end position="136"/>
    </location>
</feature>
<evidence type="ECO:0000313" key="2">
    <source>
        <dbReference type="EMBL" id="KAK9843686.1"/>
    </source>
</evidence>
<reference evidence="2 3" key="1">
    <citation type="journal article" date="2024" name="Nat. Commun.">
        <title>Phylogenomics reveals the evolutionary origins of lichenization in chlorophyte algae.</title>
        <authorList>
            <person name="Puginier C."/>
            <person name="Libourel C."/>
            <person name="Otte J."/>
            <person name="Skaloud P."/>
            <person name="Haon M."/>
            <person name="Grisel S."/>
            <person name="Petersen M."/>
            <person name="Berrin J.G."/>
            <person name="Delaux P.M."/>
            <person name="Dal Grande F."/>
            <person name="Keller J."/>
        </authorList>
    </citation>
    <scope>NUCLEOTIDE SEQUENCE [LARGE SCALE GENOMIC DNA]</scope>
    <source>
        <strain evidence="2 3">SAG 245.80</strain>
    </source>
</reference>
<dbReference type="Proteomes" id="UP001445335">
    <property type="component" value="Unassembled WGS sequence"/>
</dbReference>
<sequence length="380" mass="37717">MQTSTIFADHHSPVEEYLLEGRVAMGRTFLLSSLVLALALGAVLGAPTTAAAINQASGAGAPGPALSAQSVDPAALAAPVAAAAPANAAAPAPNPAVTSLSTREGGTRAARTLVPPGSLGNAAGTPGLAPTGAEAQAPAPFNDAAAAAPGAAATAPAGVYPTAAPAPMVILSADLAPAPSAYARPPQARTLVSSIDLVGDQVKPPLDPATTSQIAEVTNTLLWAHWSQIQGLSLGSISDLSTINSTQYSSLGYRRRASRRSLLQASPLPAPTISTAPGSRVQVYITLVPRADVGAAASIGAAFQEAVSAGMMADSLRVAGVPVSSVRGVMFAAYPVNAPVGPSDPSQYPKQGPHKFKPADAPAALYTQSIALSNVATGGK</sequence>
<evidence type="ECO:0000256" key="1">
    <source>
        <dbReference type="SAM" id="MobiDB-lite"/>
    </source>
</evidence>
<accession>A0AAW1SDM4</accession>
<name>A0AAW1SDM4_9CHLO</name>
<gene>
    <name evidence="2" type="ORF">WJX81_002304</name>
</gene>
<evidence type="ECO:0000313" key="3">
    <source>
        <dbReference type="Proteomes" id="UP001445335"/>
    </source>
</evidence>
<protein>
    <submittedName>
        <fullName evidence="2">Uncharacterized protein</fullName>
    </submittedName>
</protein>
<comment type="caution">
    <text evidence="2">The sequence shown here is derived from an EMBL/GenBank/DDBJ whole genome shotgun (WGS) entry which is preliminary data.</text>
</comment>
<feature type="region of interest" description="Disordered" evidence="1">
    <location>
        <begin position="87"/>
        <end position="136"/>
    </location>
</feature>
<dbReference type="AlphaFoldDB" id="A0AAW1SDM4"/>